<dbReference type="Pfam" id="PF01052">
    <property type="entry name" value="FliMN_C"/>
    <property type="match status" value="1"/>
</dbReference>
<protein>
    <submittedName>
        <fullName evidence="3">FliM/FliN family flagellar motor C-terminal domain-containing protein</fullName>
    </submittedName>
</protein>
<keyword evidence="3" id="KW-0282">Flagellum</keyword>
<keyword evidence="3" id="KW-0966">Cell projection</keyword>
<sequence>MTLLDRDPVLRRKLSPRTPPAEAEPPVVLGPAPTLVRAFGHAVSSGAPLVAEQGAVHRKSASLAELLDGIAPEAFVTLLGPTSAGPALALIDLDGFITLIEAMTIGRLGAKPPGPRRPTTTDAALLSEVIDTTLIALGSDDPLSALRCARPVPDHRLLPILLDEADYDLVALTATLISGTVTRPLRLMLALPRLPEIDPVEAEALGAEAVKDWSNALEEAVLRAPAALRAELGRVTLPLAKVLELGVGSALELPLSNLEEVRLVALDGTPQAIGRLGQTRGMRAIRLTGWPGGMPQHSMIDAAPPVRVGAGLGAGLSPPAKLSLPTDTAEEEPMVFPAMAPMAALSLGEDDE</sequence>
<keyword evidence="4" id="KW-1185">Reference proteome</keyword>
<comment type="caution">
    <text evidence="3">The sequence shown here is derived from an EMBL/GenBank/DDBJ whole genome shotgun (WGS) entry which is preliminary data.</text>
</comment>
<evidence type="ECO:0000256" key="1">
    <source>
        <dbReference type="SAM" id="MobiDB-lite"/>
    </source>
</evidence>
<dbReference type="RefSeq" id="WP_264505892.1">
    <property type="nucleotide sequence ID" value="NZ_JAPDFL010000001.1"/>
</dbReference>
<proteinExistence type="predicted"/>
<dbReference type="EMBL" id="JAPDFL010000001">
    <property type="protein sequence ID" value="MCW1932939.1"/>
    <property type="molecule type" value="Genomic_DNA"/>
</dbReference>
<keyword evidence="3" id="KW-0969">Cilium</keyword>
<feature type="domain" description="Flagellar motor switch protein FliN-like C-terminal" evidence="2">
    <location>
        <begin position="220"/>
        <end position="290"/>
    </location>
</feature>
<reference evidence="3 4" key="1">
    <citation type="submission" date="2022-10" db="EMBL/GenBank/DDBJ databases">
        <title>Pararhodobacter sp. nov., isolated from marine algae.</title>
        <authorList>
            <person name="Choi B.J."/>
            <person name="Kim J.M."/>
            <person name="Lee J.K."/>
            <person name="Choi D.G."/>
            <person name="Jeon C.O."/>
        </authorList>
    </citation>
    <scope>NUCLEOTIDE SEQUENCE [LARGE SCALE GENOMIC DNA]</scope>
    <source>
        <strain evidence="3 4">ZQ420</strain>
    </source>
</reference>
<evidence type="ECO:0000313" key="3">
    <source>
        <dbReference type="EMBL" id="MCW1932939.1"/>
    </source>
</evidence>
<evidence type="ECO:0000259" key="2">
    <source>
        <dbReference type="Pfam" id="PF01052"/>
    </source>
</evidence>
<dbReference type="Gene3D" id="2.30.330.10">
    <property type="entry name" value="SpoA-like"/>
    <property type="match status" value="1"/>
</dbReference>
<dbReference type="InterPro" id="IPR036429">
    <property type="entry name" value="SpoA-like_sf"/>
</dbReference>
<evidence type="ECO:0000313" key="4">
    <source>
        <dbReference type="Proteomes" id="UP001208938"/>
    </source>
</evidence>
<gene>
    <name evidence="3" type="ORF">OKW52_11900</name>
</gene>
<dbReference type="SUPFAM" id="SSF101801">
    <property type="entry name" value="Surface presentation of antigens (SPOA)"/>
    <property type="match status" value="1"/>
</dbReference>
<name>A0ABT3GZG9_9RHOB</name>
<dbReference type="Proteomes" id="UP001208938">
    <property type="component" value="Unassembled WGS sequence"/>
</dbReference>
<organism evidence="3 4">
    <name type="scientific">Pararhodobacter zhoushanensis</name>
    <dbReference type="NCBI Taxonomy" id="2479545"/>
    <lineage>
        <taxon>Bacteria</taxon>
        <taxon>Pseudomonadati</taxon>
        <taxon>Pseudomonadota</taxon>
        <taxon>Alphaproteobacteria</taxon>
        <taxon>Rhodobacterales</taxon>
        <taxon>Paracoccaceae</taxon>
        <taxon>Pararhodobacter</taxon>
    </lineage>
</organism>
<accession>A0ABT3GZG9</accession>
<dbReference type="InterPro" id="IPR001543">
    <property type="entry name" value="FliN-like_C"/>
</dbReference>
<feature type="region of interest" description="Disordered" evidence="1">
    <location>
        <begin position="1"/>
        <end position="27"/>
    </location>
</feature>
<feature type="compositionally biased region" description="Basic and acidic residues" evidence="1">
    <location>
        <begin position="1"/>
        <end position="10"/>
    </location>
</feature>